<protein>
    <submittedName>
        <fullName evidence="1">Uncharacterized protein</fullName>
    </submittedName>
</protein>
<dbReference type="Proteomes" id="UP000028401">
    <property type="component" value="Unassembled WGS sequence"/>
</dbReference>
<evidence type="ECO:0000313" key="2">
    <source>
        <dbReference type="Proteomes" id="UP000028401"/>
    </source>
</evidence>
<evidence type="ECO:0000313" key="1">
    <source>
        <dbReference type="EMBL" id="KEY61057.1"/>
    </source>
</evidence>
<organism evidence="1 2">
    <name type="scientific">Lactococcus cremoris subsp. cremoris GE214</name>
    <dbReference type="NCBI Taxonomy" id="1415168"/>
    <lineage>
        <taxon>Bacteria</taxon>
        <taxon>Bacillati</taxon>
        <taxon>Bacillota</taxon>
        <taxon>Bacilli</taxon>
        <taxon>Lactobacillales</taxon>
        <taxon>Streptococcaceae</taxon>
        <taxon>Lactococcus</taxon>
        <taxon>Lactococcus cremoris subsp. cremoris</taxon>
    </lineage>
</organism>
<sequence length="189" mass="22414">MKDYTELYYLPLVLNHEVSTTDYGKYFKTDFGEVEGFALKFKCVQGFINKVKEIYIDENNRFTVLDINYHISKSTQKEVVASEYSFRYRPYLKTSHIEGQYIYSVTWSLYEDLQGNNQLFMHGFIYDGETMKLEAQMTYDESFLLMVKQTDSSSPSISFEIFQKNNEQFLKDFMFSNLGNYQNLKVLLK</sequence>
<accession>A0A084A6X8</accession>
<dbReference type="PATRIC" id="fig|1415168.3.peg.2868"/>
<name>A0A084A6X8_LACLC</name>
<comment type="caution">
    <text evidence="1">The sequence shown here is derived from an EMBL/GenBank/DDBJ whole genome shotgun (WGS) entry which is preliminary data.</text>
</comment>
<proteinExistence type="predicted"/>
<gene>
    <name evidence="1" type="ORF">U725_02815</name>
</gene>
<dbReference type="EMBL" id="AZSI01000237">
    <property type="protein sequence ID" value="KEY61057.1"/>
    <property type="molecule type" value="Genomic_DNA"/>
</dbReference>
<dbReference type="RefSeq" id="WP_042749123.1">
    <property type="nucleotide sequence ID" value="NZ_AZSI01000237.1"/>
</dbReference>
<reference evidence="1 2" key="1">
    <citation type="submission" date="2014-06" db="EMBL/GenBank/DDBJ databases">
        <title>Draft genome sequence of the putrescine producing strain Lactococcus lactis subsp cremoris GE214.</title>
        <authorList>
            <person name="Ladero V."/>
            <person name="Linares D.M."/>
            <person name="del Rio B."/>
            <person name="Mayo B."/>
            <person name="Martin M.C."/>
            <person name="Fernandez M."/>
            <person name="Alvarez M.A."/>
        </authorList>
    </citation>
    <scope>NUCLEOTIDE SEQUENCE [LARGE SCALE GENOMIC DNA]</scope>
    <source>
        <strain evidence="1 2">GE214</strain>
    </source>
</reference>
<dbReference type="AlphaFoldDB" id="A0A084A6X8"/>